<sequence length="268" mass="30677">MQRKEDEEEDEEEEADEGEEEEASQRGKARSARPSDDISRNGSASHCCIDGLRTSSIDSVVCRICQSSSEELRLVSPCRCKGTMKYVHLECLEVWLNRSGLARCELCLYPFQTHESLRYGCCESLSVWYSNQDNRNLLLSDLMIYFIMSLVCAMLTMVCLLVLRFQGYEQDPFSEQIVKAAVFSFLVLISPEQPPASNAYPIIPSLEGTCLLHNVLFSVFLHPQILAYIGNVLVMARDHIFPWYRWWMAAKCVRLSRLEVIRLPIETV</sequence>
<dbReference type="VEuPathDB" id="VectorBase:AALB20_037265"/>
<dbReference type="AlphaFoldDB" id="A0A182FGG1"/>
<dbReference type="PROSITE" id="PS51292">
    <property type="entry name" value="ZF_RING_CH"/>
    <property type="match status" value="1"/>
</dbReference>
<dbReference type="InterPro" id="IPR011016">
    <property type="entry name" value="Znf_RING-CH"/>
</dbReference>
<feature type="region of interest" description="Disordered" evidence="10">
    <location>
        <begin position="1"/>
        <end position="43"/>
    </location>
</feature>
<keyword evidence="7" id="KW-0862">Zinc</keyword>
<dbReference type="Gene3D" id="3.30.40.10">
    <property type="entry name" value="Zinc/RING finger domain, C3HC4 (zinc finger)"/>
    <property type="match status" value="1"/>
</dbReference>
<name>A0A182FGG1_ANOAL</name>
<evidence type="ECO:0000256" key="1">
    <source>
        <dbReference type="ARBA" id="ARBA00004141"/>
    </source>
</evidence>
<evidence type="ECO:0000256" key="2">
    <source>
        <dbReference type="ARBA" id="ARBA00022679"/>
    </source>
</evidence>
<evidence type="ECO:0000256" key="3">
    <source>
        <dbReference type="ARBA" id="ARBA00022692"/>
    </source>
</evidence>
<proteinExistence type="predicted"/>
<dbReference type="PANTHER" id="PTHR46065">
    <property type="entry name" value="E3 UBIQUITIN-PROTEIN LIGASE MARCH 2/3 FAMILY MEMBER"/>
    <property type="match status" value="1"/>
</dbReference>
<dbReference type="VEuPathDB" id="VectorBase:AALB005602"/>
<keyword evidence="13" id="KW-1185">Reference proteome</keyword>
<accession>A0A182FGG1</accession>
<dbReference type="PANTHER" id="PTHR46065:SF3">
    <property type="entry name" value="FI20425P1"/>
    <property type="match status" value="1"/>
</dbReference>
<keyword evidence="8 11" id="KW-1133">Transmembrane helix</keyword>
<keyword evidence="2" id="KW-0808">Transferase</keyword>
<feature type="compositionally biased region" description="Acidic residues" evidence="10">
    <location>
        <begin position="1"/>
        <end position="22"/>
    </location>
</feature>
<evidence type="ECO:0000256" key="4">
    <source>
        <dbReference type="ARBA" id="ARBA00022723"/>
    </source>
</evidence>
<keyword evidence="3 11" id="KW-0812">Transmembrane</keyword>
<comment type="subcellular location">
    <subcellularLocation>
        <location evidence="1">Membrane</location>
        <topology evidence="1">Multi-pass membrane protein</topology>
    </subcellularLocation>
</comment>
<evidence type="ECO:0000313" key="12">
    <source>
        <dbReference type="EnsemblMetazoa" id="AALB005602-PA"/>
    </source>
</evidence>
<dbReference type="STRING" id="7167.A0A182FGG1"/>
<feature type="transmembrane region" description="Helical" evidence="11">
    <location>
        <begin position="142"/>
        <end position="163"/>
    </location>
</feature>
<dbReference type="GO" id="GO:0004842">
    <property type="term" value="F:ubiquitin-protein transferase activity"/>
    <property type="evidence" value="ECO:0007669"/>
    <property type="project" value="TreeGrafter"/>
</dbReference>
<dbReference type="Proteomes" id="UP000069272">
    <property type="component" value="Chromosome 3L"/>
</dbReference>
<protein>
    <submittedName>
        <fullName evidence="12">Uncharacterized protein</fullName>
    </submittedName>
</protein>
<dbReference type="EnsemblMetazoa" id="AALB005602-RA">
    <property type="protein sequence ID" value="AALB005602-PA"/>
    <property type="gene ID" value="AALB005602"/>
</dbReference>
<dbReference type="SUPFAM" id="SSF57850">
    <property type="entry name" value="RING/U-box"/>
    <property type="match status" value="1"/>
</dbReference>
<reference evidence="12 13" key="1">
    <citation type="journal article" date="2017" name="G3 (Bethesda)">
        <title>The Physical Genome Mapping of Anopheles albimanus Corrected Scaffold Misassemblies and Identified Interarm Rearrangements in Genus Anopheles.</title>
        <authorList>
            <person name="Artemov G.N."/>
            <person name="Peery A.N."/>
            <person name="Jiang X."/>
            <person name="Tu Z."/>
            <person name="Stegniy V.N."/>
            <person name="Sharakhova M.V."/>
            <person name="Sharakhov I.V."/>
        </authorList>
    </citation>
    <scope>NUCLEOTIDE SEQUENCE [LARGE SCALE GENOMIC DNA]</scope>
    <source>
        <strain evidence="12 13">ALBI9_A</strain>
    </source>
</reference>
<evidence type="ECO:0000256" key="6">
    <source>
        <dbReference type="ARBA" id="ARBA00022786"/>
    </source>
</evidence>
<feature type="transmembrane region" description="Helical" evidence="11">
    <location>
        <begin position="215"/>
        <end position="236"/>
    </location>
</feature>
<dbReference type="GO" id="GO:0008270">
    <property type="term" value="F:zinc ion binding"/>
    <property type="evidence" value="ECO:0007669"/>
    <property type="project" value="UniProtKB-KW"/>
</dbReference>
<keyword evidence="6" id="KW-0833">Ubl conjugation pathway</keyword>
<evidence type="ECO:0000256" key="10">
    <source>
        <dbReference type="SAM" id="MobiDB-lite"/>
    </source>
</evidence>
<keyword evidence="5" id="KW-0863">Zinc-finger</keyword>
<organism evidence="12 13">
    <name type="scientific">Anopheles albimanus</name>
    <name type="common">New world malaria mosquito</name>
    <dbReference type="NCBI Taxonomy" id="7167"/>
    <lineage>
        <taxon>Eukaryota</taxon>
        <taxon>Metazoa</taxon>
        <taxon>Ecdysozoa</taxon>
        <taxon>Arthropoda</taxon>
        <taxon>Hexapoda</taxon>
        <taxon>Insecta</taxon>
        <taxon>Pterygota</taxon>
        <taxon>Neoptera</taxon>
        <taxon>Endopterygota</taxon>
        <taxon>Diptera</taxon>
        <taxon>Nematocera</taxon>
        <taxon>Culicoidea</taxon>
        <taxon>Culicidae</taxon>
        <taxon>Anophelinae</taxon>
        <taxon>Anopheles</taxon>
    </lineage>
</organism>
<evidence type="ECO:0000256" key="5">
    <source>
        <dbReference type="ARBA" id="ARBA00022771"/>
    </source>
</evidence>
<evidence type="ECO:0000256" key="9">
    <source>
        <dbReference type="ARBA" id="ARBA00023136"/>
    </source>
</evidence>
<evidence type="ECO:0000256" key="11">
    <source>
        <dbReference type="SAM" id="Phobius"/>
    </source>
</evidence>
<dbReference type="GO" id="GO:0016567">
    <property type="term" value="P:protein ubiquitination"/>
    <property type="evidence" value="ECO:0007669"/>
    <property type="project" value="TreeGrafter"/>
</dbReference>
<evidence type="ECO:0000313" key="13">
    <source>
        <dbReference type="Proteomes" id="UP000069272"/>
    </source>
</evidence>
<dbReference type="SMART" id="SM00744">
    <property type="entry name" value="RINGv"/>
    <property type="match status" value="1"/>
</dbReference>
<dbReference type="GO" id="GO:0016020">
    <property type="term" value="C:membrane"/>
    <property type="evidence" value="ECO:0007669"/>
    <property type="project" value="UniProtKB-SubCell"/>
</dbReference>
<keyword evidence="4" id="KW-0479">Metal-binding</keyword>
<reference evidence="12" key="2">
    <citation type="submission" date="2022-08" db="UniProtKB">
        <authorList>
            <consortium name="EnsemblMetazoa"/>
        </authorList>
    </citation>
    <scope>IDENTIFICATION</scope>
    <source>
        <strain evidence="12">STECLA/ALBI9_A</strain>
    </source>
</reference>
<keyword evidence="9 11" id="KW-0472">Membrane</keyword>
<dbReference type="InterPro" id="IPR013083">
    <property type="entry name" value="Znf_RING/FYVE/PHD"/>
</dbReference>
<dbReference type="Pfam" id="PF12906">
    <property type="entry name" value="RINGv"/>
    <property type="match status" value="1"/>
</dbReference>
<evidence type="ECO:0000256" key="7">
    <source>
        <dbReference type="ARBA" id="ARBA00022833"/>
    </source>
</evidence>
<evidence type="ECO:0000256" key="8">
    <source>
        <dbReference type="ARBA" id="ARBA00022989"/>
    </source>
</evidence>